<comment type="caution">
    <text evidence="3">The sequence shown here is derived from an EMBL/GenBank/DDBJ whole genome shotgun (WGS) entry which is preliminary data.</text>
</comment>
<feature type="region of interest" description="Disordered" evidence="1">
    <location>
        <begin position="261"/>
        <end position="282"/>
    </location>
</feature>
<dbReference type="GO" id="GO:0005763">
    <property type="term" value="C:mitochondrial small ribosomal subunit"/>
    <property type="evidence" value="ECO:0007669"/>
    <property type="project" value="TreeGrafter"/>
</dbReference>
<dbReference type="EMBL" id="MU825896">
    <property type="protein sequence ID" value="KAJ7383639.1"/>
    <property type="molecule type" value="Genomic_DNA"/>
</dbReference>
<protein>
    <submittedName>
        <fullName evidence="3">28S ribosomal protein S35, mitochondrial</fullName>
    </submittedName>
</protein>
<keyword evidence="3" id="KW-0689">Ribosomal protein</keyword>
<feature type="compositionally biased region" description="Acidic residues" evidence="1">
    <location>
        <begin position="261"/>
        <end position="278"/>
    </location>
</feature>
<reference evidence="3" key="1">
    <citation type="submission" date="2023-01" db="EMBL/GenBank/DDBJ databases">
        <title>Genome assembly of the deep-sea coral Lophelia pertusa.</title>
        <authorList>
            <person name="Herrera S."/>
            <person name="Cordes E."/>
        </authorList>
    </citation>
    <scope>NUCLEOTIDE SEQUENCE</scope>
    <source>
        <strain evidence="3">USNM1676648</strain>
        <tissue evidence="3">Polyp</tissue>
    </source>
</reference>
<dbReference type="InterPro" id="IPR019349">
    <property type="entry name" value="Ribosomal_mS35_mit"/>
</dbReference>
<keyword evidence="4" id="KW-1185">Reference proteome</keyword>
<evidence type="ECO:0000313" key="4">
    <source>
        <dbReference type="Proteomes" id="UP001163046"/>
    </source>
</evidence>
<evidence type="ECO:0000313" key="3">
    <source>
        <dbReference type="EMBL" id="KAJ7383639.1"/>
    </source>
</evidence>
<accession>A0A9X0D3M4</accession>
<evidence type="ECO:0000256" key="1">
    <source>
        <dbReference type="SAM" id="MobiDB-lite"/>
    </source>
</evidence>
<dbReference type="InterPro" id="IPR039848">
    <property type="entry name" value="Ribosomal_mS35_mt"/>
</dbReference>
<dbReference type="AlphaFoldDB" id="A0A9X0D3M4"/>
<gene>
    <name evidence="3" type="primary">MRPS35</name>
    <name evidence="3" type="ORF">OS493_026825</name>
</gene>
<dbReference type="GO" id="GO:0003735">
    <property type="term" value="F:structural constituent of ribosome"/>
    <property type="evidence" value="ECO:0007669"/>
    <property type="project" value="InterPro"/>
</dbReference>
<evidence type="ECO:0000259" key="2">
    <source>
        <dbReference type="Pfam" id="PF10213"/>
    </source>
</evidence>
<dbReference type="OrthoDB" id="283424at2759"/>
<dbReference type="PANTHER" id="PTHR13490">
    <property type="entry name" value="MITOCHONDRIAL 28S RIBOSOMAL PROTEIN S28"/>
    <property type="match status" value="1"/>
</dbReference>
<dbReference type="GO" id="GO:0032543">
    <property type="term" value="P:mitochondrial translation"/>
    <property type="evidence" value="ECO:0007669"/>
    <property type="project" value="InterPro"/>
</dbReference>
<proteinExistence type="predicted"/>
<keyword evidence="3" id="KW-0687">Ribonucleoprotein</keyword>
<dbReference type="PANTHER" id="PTHR13490:SF0">
    <property type="entry name" value="SMALL RIBOSOMAL SUBUNIT PROTEIN MS35"/>
    <property type="match status" value="1"/>
</dbReference>
<organism evidence="3 4">
    <name type="scientific">Desmophyllum pertusum</name>
    <dbReference type="NCBI Taxonomy" id="174260"/>
    <lineage>
        <taxon>Eukaryota</taxon>
        <taxon>Metazoa</taxon>
        <taxon>Cnidaria</taxon>
        <taxon>Anthozoa</taxon>
        <taxon>Hexacorallia</taxon>
        <taxon>Scleractinia</taxon>
        <taxon>Caryophylliina</taxon>
        <taxon>Caryophylliidae</taxon>
        <taxon>Desmophyllum</taxon>
    </lineage>
</organism>
<dbReference type="Pfam" id="PF10213">
    <property type="entry name" value="MRP-S28"/>
    <property type="match status" value="1"/>
</dbReference>
<name>A0A9X0D3M4_9CNID</name>
<feature type="domain" description="Small ribosomal subunit protein mS35 mitochondrial conserved" evidence="2">
    <location>
        <begin position="186"/>
        <end position="256"/>
    </location>
</feature>
<sequence length="317" mass="37067">MAAATGSLWSRISLCSRANSALNSHQNTTAFNRSLYRQYVSSVTQSAAFLMKQQGKRRKYNEKPEKVQHWRAKNPYGAVRLKIDTIDWPSVFTGAQSYNPATIPIFFRMGRMKQNKPGFRLPRKAQGNLELMKVPNFFHLTPPAIERHCEALKPLCSEWPHTLDLSSVPLRVTTKNYLFAGPSLYHPGSRIVKLQVYLKDLVLDDHSRKKLIELAEDRYDPETEELTIVTDRCPTRKQNRDYAMYLLTVLYHESWKTEPWETEASNEEEESDDEDDEILETKKKRRKNPKRLKLVDGVLYRVNQYGKYFKLFINEKF</sequence>
<dbReference type="Proteomes" id="UP001163046">
    <property type="component" value="Unassembled WGS sequence"/>
</dbReference>